<name>M5RMU6_9BACT</name>
<dbReference type="EMBL" id="ANOG01000923">
    <property type="protein sequence ID" value="EMI16712.1"/>
    <property type="molecule type" value="Genomic_DNA"/>
</dbReference>
<comment type="caution">
    <text evidence="1">The sequence shown here is derived from an EMBL/GenBank/DDBJ whole genome shotgun (WGS) entry which is preliminary data.</text>
</comment>
<organism evidence="1 2">
    <name type="scientific">Rhodopirellula maiorica SM1</name>
    <dbReference type="NCBI Taxonomy" id="1265738"/>
    <lineage>
        <taxon>Bacteria</taxon>
        <taxon>Pseudomonadati</taxon>
        <taxon>Planctomycetota</taxon>
        <taxon>Planctomycetia</taxon>
        <taxon>Pirellulales</taxon>
        <taxon>Pirellulaceae</taxon>
        <taxon>Novipirellula</taxon>
    </lineage>
</organism>
<evidence type="ECO:0000313" key="2">
    <source>
        <dbReference type="Proteomes" id="UP000011991"/>
    </source>
</evidence>
<protein>
    <submittedName>
        <fullName evidence="1">Uncharacterized protein</fullName>
    </submittedName>
</protein>
<dbReference type="AlphaFoldDB" id="M5RMU6"/>
<evidence type="ECO:0000313" key="1">
    <source>
        <dbReference type="EMBL" id="EMI16712.1"/>
    </source>
</evidence>
<gene>
    <name evidence="1" type="ORF">RMSM_06363</name>
</gene>
<dbReference type="Proteomes" id="UP000011991">
    <property type="component" value="Unassembled WGS sequence"/>
</dbReference>
<proteinExistence type="predicted"/>
<keyword evidence="2" id="KW-1185">Reference proteome</keyword>
<reference evidence="1 2" key="1">
    <citation type="journal article" date="2013" name="Mar. Genomics">
        <title>Expression of sulfatases in Rhodopirellula baltica and the diversity of sulfatases in the genus Rhodopirellula.</title>
        <authorList>
            <person name="Wegner C.E."/>
            <person name="Richter-Heitmann T."/>
            <person name="Klindworth A."/>
            <person name="Klockow C."/>
            <person name="Richter M."/>
            <person name="Achstetter T."/>
            <person name="Glockner F.O."/>
            <person name="Harder J."/>
        </authorList>
    </citation>
    <scope>NUCLEOTIDE SEQUENCE [LARGE SCALE GENOMIC DNA]</scope>
    <source>
        <strain evidence="1 2">SM1</strain>
    </source>
</reference>
<accession>M5RMU6</accession>
<sequence length="45" mass="5101">MGLTSYGEGHICSRFCGSVLIDFNWLYGRRRVPTTCTNNEEPFGD</sequence>